<evidence type="ECO:0000256" key="1">
    <source>
        <dbReference type="SAM" id="Phobius"/>
    </source>
</evidence>
<name>A2F976_TRIV3</name>
<organism evidence="2 3">
    <name type="scientific">Trichomonas vaginalis (strain ATCC PRA-98 / G3)</name>
    <dbReference type="NCBI Taxonomy" id="412133"/>
    <lineage>
        <taxon>Eukaryota</taxon>
        <taxon>Metamonada</taxon>
        <taxon>Parabasalia</taxon>
        <taxon>Trichomonadida</taxon>
        <taxon>Trichomonadidae</taxon>
        <taxon>Trichomonas</taxon>
    </lineage>
</organism>
<evidence type="ECO:0000313" key="3">
    <source>
        <dbReference type="Proteomes" id="UP000001542"/>
    </source>
</evidence>
<gene>
    <name evidence="2" type="ORF">TVAG_281520</name>
</gene>
<protein>
    <submittedName>
        <fullName evidence="2">Uncharacterized protein</fullName>
    </submittedName>
</protein>
<dbReference type="Proteomes" id="UP000001542">
    <property type="component" value="Unassembled WGS sequence"/>
</dbReference>
<keyword evidence="3" id="KW-1185">Reference proteome</keyword>
<dbReference type="OrthoDB" id="10510484at2759"/>
<dbReference type="RefSeq" id="XP_001311484.1">
    <property type="nucleotide sequence ID" value="XM_001311483.1"/>
</dbReference>
<dbReference type="VEuPathDB" id="TrichDB:TVAG_281520"/>
<keyword evidence="1" id="KW-1133">Transmembrane helix</keyword>
<accession>A2F976</accession>
<dbReference type="AlphaFoldDB" id="A2F976"/>
<feature type="transmembrane region" description="Helical" evidence="1">
    <location>
        <begin position="27"/>
        <end position="49"/>
    </location>
</feature>
<dbReference type="SMR" id="A2F976"/>
<dbReference type="EMBL" id="DS113671">
    <property type="protein sequence ID" value="EAX98554.1"/>
    <property type="molecule type" value="Genomic_DNA"/>
</dbReference>
<sequence>MKFDPVSLFKNYRMATGVYLFSKKERLAWDLTFLILIFIFLIGLVQLTIGTYHSFIRVFFGNINSQPQASIQN</sequence>
<dbReference type="InParanoid" id="A2F976"/>
<reference evidence="2" key="1">
    <citation type="submission" date="2006-10" db="EMBL/GenBank/DDBJ databases">
        <authorList>
            <person name="Amadeo P."/>
            <person name="Zhao Q."/>
            <person name="Wortman J."/>
            <person name="Fraser-Liggett C."/>
            <person name="Carlton J."/>
        </authorList>
    </citation>
    <scope>NUCLEOTIDE SEQUENCE</scope>
    <source>
        <strain evidence="2">G3</strain>
    </source>
</reference>
<proteinExistence type="predicted"/>
<dbReference type="VEuPathDB" id="TrichDB:TVAGG3_0236850"/>
<evidence type="ECO:0000313" key="2">
    <source>
        <dbReference type="EMBL" id="EAX98554.1"/>
    </source>
</evidence>
<reference evidence="2" key="2">
    <citation type="journal article" date="2007" name="Science">
        <title>Draft genome sequence of the sexually transmitted pathogen Trichomonas vaginalis.</title>
        <authorList>
            <person name="Carlton J.M."/>
            <person name="Hirt R.P."/>
            <person name="Silva J.C."/>
            <person name="Delcher A.L."/>
            <person name="Schatz M."/>
            <person name="Zhao Q."/>
            <person name="Wortman J.R."/>
            <person name="Bidwell S.L."/>
            <person name="Alsmark U.C.M."/>
            <person name="Besteiro S."/>
            <person name="Sicheritz-Ponten T."/>
            <person name="Noel C.J."/>
            <person name="Dacks J.B."/>
            <person name="Foster P.G."/>
            <person name="Simillion C."/>
            <person name="Van de Peer Y."/>
            <person name="Miranda-Saavedra D."/>
            <person name="Barton G.J."/>
            <person name="Westrop G.D."/>
            <person name="Mueller S."/>
            <person name="Dessi D."/>
            <person name="Fiori P.L."/>
            <person name="Ren Q."/>
            <person name="Paulsen I."/>
            <person name="Zhang H."/>
            <person name="Bastida-Corcuera F.D."/>
            <person name="Simoes-Barbosa A."/>
            <person name="Brown M.T."/>
            <person name="Hayes R.D."/>
            <person name="Mukherjee M."/>
            <person name="Okumura C.Y."/>
            <person name="Schneider R."/>
            <person name="Smith A.J."/>
            <person name="Vanacova S."/>
            <person name="Villalvazo M."/>
            <person name="Haas B.J."/>
            <person name="Pertea M."/>
            <person name="Feldblyum T.V."/>
            <person name="Utterback T.R."/>
            <person name="Shu C.L."/>
            <person name="Osoegawa K."/>
            <person name="de Jong P.J."/>
            <person name="Hrdy I."/>
            <person name="Horvathova L."/>
            <person name="Zubacova Z."/>
            <person name="Dolezal P."/>
            <person name="Malik S.B."/>
            <person name="Logsdon J.M. Jr."/>
            <person name="Henze K."/>
            <person name="Gupta A."/>
            <person name="Wang C.C."/>
            <person name="Dunne R.L."/>
            <person name="Upcroft J.A."/>
            <person name="Upcroft P."/>
            <person name="White O."/>
            <person name="Salzberg S.L."/>
            <person name="Tang P."/>
            <person name="Chiu C.-H."/>
            <person name="Lee Y.-S."/>
            <person name="Embley T.M."/>
            <person name="Coombs G.H."/>
            <person name="Mottram J.C."/>
            <person name="Tachezy J."/>
            <person name="Fraser-Liggett C.M."/>
            <person name="Johnson P.J."/>
        </authorList>
    </citation>
    <scope>NUCLEOTIDE SEQUENCE [LARGE SCALE GENOMIC DNA]</scope>
    <source>
        <strain evidence="2">G3</strain>
    </source>
</reference>
<keyword evidence="1" id="KW-0812">Transmembrane</keyword>
<keyword evidence="1" id="KW-0472">Membrane</keyword>
<dbReference type="KEGG" id="tva:4756352"/>